<name>A0ABV7AGE7_9RHOB</name>
<keyword evidence="1" id="KW-0812">Transmembrane</keyword>
<gene>
    <name evidence="2" type="ORF">ACFOES_10060</name>
</gene>
<keyword evidence="1" id="KW-0472">Membrane</keyword>
<dbReference type="EMBL" id="JBHRSK010000006">
    <property type="protein sequence ID" value="MFC2968438.1"/>
    <property type="molecule type" value="Genomic_DNA"/>
</dbReference>
<evidence type="ECO:0000313" key="3">
    <source>
        <dbReference type="Proteomes" id="UP001595443"/>
    </source>
</evidence>
<sequence>MDQILAIPQGRKRQNIPLMCSIMAVTAILMLSYINVLSVPVKVSHPEPSAMHMHGLIVASADD</sequence>
<feature type="transmembrane region" description="Helical" evidence="1">
    <location>
        <begin position="16"/>
        <end position="36"/>
    </location>
</feature>
<evidence type="ECO:0000256" key="1">
    <source>
        <dbReference type="SAM" id="Phobius"/>
    </source>
</evidence>
<dbReference type="RefSeq" id="WP_377833138.1">
    <property type="nucleotide sequence ID" value="NZ_JBHRSK010000006.1"/>
</dbReference>
<keyword evidence="3" id="KW-1185">Reference proteome</keyword>
<keyword evidence="1" id="KW-1133">Transmembrane helix</keyword>
<comment type="caution">
    <text evidence="2">The sequence shown here is derived from an EMBL/GenBank/DDBJ whole genome shotgun (WGS) entry which is preliminary data.</text>
</comment>
<accession>A0ABV7AGE7</accession>
<protein>
    <submittedName>
        <fullName evidence="2">Uncharacterized protein</fullName>
    </submittedName>
</protein>
<organism evidence="2 3">
    <name type="scientific">Acidimangrovimonas pyrenivorans</name>
    <dbReference type="NCBI Taxonomy" id="2030798"/>
    <lineage>
        <taxon>Bacteria</taxon>
        <taxon>Pseudomonadati</taxon>
        <taxon>Pseudomonadota</taxon>
        <taxon>Alphaproteobacteria</taxon>
        <taxon>Rhodobacterales</taxon>
        <taxon>Paracoccaceae</taxon>
        <taxon>Acidimangrovimonas</taxon>
    </lineage>
</organism>
<reference evidence="3" key="1">
    <citation type="journal article" date="2019" name="Int. J. Syst. Evol. Microbiol.">
        <title>The Global Catalogue of Microorganisms (GCM) 10K type strain sequencing project: providing services to taxonomists for standard genome sequencing and annotation.</title>
        <authorList>
            <consortium name="The Broad Institute Genomics Platform"/>
            <consortium name="The Broad Institute Genome Sequencing Center for Infectious Disease"/>
            <person name="Wu L."/>
            <person name="Ma J."/>
        </authorList>
    </citation>
    <scope>NUCLEOTIDE SEQUENCE [LARGE SCALE GENOMIC DNA]</scope>
    <source>
        <strain evidence="3">KCTC 62192</strain>
    </source>
</reference>
<proteinExistence type="predicted"/>
<evidence type="ECO:0000313" key="2">
    <source>
        <dbReference type="EMBL" id="MFC2968438.1"/>
    </source>
</evidence>
<dbReference type="Proteomes" id="UP001595443">
    <property type="component" value="Unassembled WGS sequence"/>
</dbReference>